<name>A0A8S5LXQ3_9CAUD</name>
<reference evidence="1" key="1">
    <citation type="journal article" date="2021" name="Proc. Natl. Acad. Sci. U.S.A.">
        <title>A Catalog of Tens of Thousands of Viruses from Human Metagenomes Reveals Hidden Associations with Chronic Diseases.</title>
        <authorList>
            <person name="Tisza M.J."/>
            <person name="Buck C.B."/>
        </authorList>
    </citation>
    <scope>NUCLEOTIDE SEQUENCE</scope>
    <source>
        <strain evidence="1">CtRQZ5</strain>
    </source>
</reference>
<dbReference type="EMBL" id="BK014764">
    <property type="protein sequence ID" value="DAD74748.1"/>
    <property type="molecule type" value="Genomic_DNA"/>
</dbReference>
<proteinExistence type="predicted"/>
<organism evidence="1">
    <name type="scientific">CrAss-like virus sp. ctRQZ5</name>
    <dbReference type="NCBI Taxonomy" id="2826824"/>
    <lineage>
        <taxon>Viruses</taxon>
        <taxon>Duplodnaviria</taxon>
        <taxon>Heunggongvirae</taxon>
        <taxon>Uroviricota</taxon>
        <taxon>Caudoviricetes</taxon>
        <taxon>Crassvirales</taxon>
    </lineage>
</organism>
<protein>
    <submittedName>
        <fullName evidence="1">Uncharacterized protein</fullName>
    </submittedName>
</protein>
<evidence type="ECO:0000313" key="1">
    <source>
        <dbReference type="EMBL" id="DAD74748.1"/>
    </source>
</evidence>
<accession>A0A8S5LXQ3</accession>
<sequence length="44" mass="5114">MVTFPSIVCANKFYKKAIYNPAILDSINSYGRHAYLNLIWKFSD</sequence>